<accession>A0A1G8LUW8</accession>
<proteinExistence type="predicted"/>
<evidence type="ECO:0000313" key="2">
    <source>
        <dbReference type="EMBL" id="SDI59512.1"/>
    </source>
</evidence>
<organism evidence="2 3">
    <name type="scientific">Proteiniclasticum ruminis</name>
    <dbReference type="NCBI Taxonomy" id="398199"/>
    <lineage>
        <taxon>Bacteria</taxon>
        <taxon>Bacillati</taxon>
        <taxon>Bacillota</taxon>
        <taxon>Clostridia</taxon>
        <taxon>Eubacteriales</taxon>
        <taxon>Clostridiaceae</taxon>
        <taxon>Proteiniclasticum</taxon>
    </lineage>
</organism>
<dbReference type="Proteomes" id="UP000183255">
    <property type="component" value="Unassembled WGS sequence"/>
</dbReference>
<name>A0A1G8LUW8_9CLOT</name>
<gene>
    <name evidence="2" type="ORF">SAMN05421804_103193</name>
</gene>
<dbReference type="RefSeq" id="WP_031575131.1">
    <property type="nucleotide sequence ID" value="NZ_DAMANS010000010.1"/>
</dbReference>
<sequence length="83" mass="9928">MDEKKKHDELKYEEASSHFEAENLNKYDELELKEKNLVISEFEKEYVDPITEEVKNAKDLPGYDEEEVKKHNPDELLKKETEN</sequence>
<dbReference type="EMBL" id="FNDZ01000003">
    <property type="protein sequence ID" value="SDI59512.1"/>
    <property type="molecule type" value="Genomic_DNA"/>
</dbReference>
<evidence type="ECO:0000256" key="1">
    <source>
        <dbReference type="SAM" id="MobiDB-lite"/>
    </source>
</evidence>
<reference evidence="2 3" key="1">
    <citation type="submission" date="2016-10" db="EMBL/GenBank/DDBJ databases">
        <authorList>
            <person name="de Groot N.N."/>
        </authorList>
    </citation>
    <scope>NUCLEOTIDE SEQUENCE [LARGE SCALE GENOMIC DNA]</scope>
    <source>
        <strain evidence="2 3">CGMCC 1.5058</strain>
    </source>
</reference>
<feature type="compositionally biased region" description="Basic and acidic residues" evidence="1">
    <location>
        <begin position="67"/>
        <end position="83"/>
    </location>
</feature>
<protein>
    <submittedName>
        <fullName evidence="2">Uncharacterized protein</fullName>
    </submittedName>
</protein>
<feature type="region of interest" description="Disordered" evidence="1">
    <location>
        <begin position="57"/>
        <end position="83"/>
    </location>
</feature>
<evidence type="ECO:0000313" key="3">
    <source>
        <dbReference type="Proteomes" id="UP000183255"/>
    </source>
</evidence>
<dbReference type="AlphaFoldDB" id="A0A1G8LUW8"/>